<sequence>MDSSIDISTEDLNSQAKGDGEGQAAALGLSPKSKEILQSEEHSYVQDMVNHNRVVVFSKTHCPHCTDSKSLLSDMGVEYKAVELDQIYNGGQVQNVLERITDARTVPRIFIDGKCVGGNSDLKSLDQTGVLEDMLHKIPN</sequence>
<keyword evidence="2" id="KW-0318">Glutathionylation</keyword>
<comment type="subunit">
    <text evidence="5">Monomer; active form. Homodimer; inactive form. The homodimer is probably linked by 1 2Fe-2S cluster.</text>
</comment>
<dbReference type="PRINTS" id="PR00160">
    <property type="entry name" value="GLUTAREDOXIN"/>
</dbReference>
<comment type="function">
    <text evidence="4">Glutathione-dependent oxidoreductase that facilitates the maintenance of mitochondrial redox homeostasis upon induction of apoptosis by oxidative stress. Involved in response to hydrogen peroxide and regulation of apoptosis caused by oxidative stress. Acts as a very efficient catalyst of monothiol reactions because of its high affinity for protein glutathione-mixed disulfides. Can receive electrons not only from glutathione (GSH), but also from thioredoxin reductase supporting both monothiol and dithiol reactions. Efficiently catalyzes both glutathionylation and deglutathionylation of mitochondrial complex I, which in turn regulates the superoxide production by the complex. Overexpression decreases the susceptibility to apoptosis and prevents loss of cardiolipin and cytochrome c release.</text>
</comment>
<comment type="caution">
    <text evidence="9">The sequence shown here is derived from an EMBL/GenBank/DDBJ whole genome shotgun (WGS) entry which is preliminary data.</text>
</comment>
<dbReference type="CDD" id="cd03419">
    <property type="entry name" value="GRX_GRXh_1_2_like"/>
    <property type="match status" value="1"/>
</dbReference>
<dbReference type="GO" id="GO:0015038">
    <property type="term" value="F:glutathione disulfide oxidoreductase activity"/>
    <property type="evidence" value="ECO:0007669"/>
    <property type="project" value="TreeGrafter"/>
</dbReference>
<name>A0AAV4EEV0_9GAST</name>
<evidence type="ECO:0000256" key="1">
    <source>
        <dbReference type="ARBA" id="ARBA00007787"/>
    </source>
</evidence>
<dbReference type="AlphaFoldDB" id="A0AAV4EEV0"/>
<organism evidence="9 10">
    <name type="scientific">Elysia marginata</name>
    <dbReference type="NCBI Taxonomy" id="1093978"/>
    <lineage>
        <taxon>Eukaryota</taxon>
        <taxon>Metazoa</taxon>
        <taxon>Spiralia</taxon>
        <taxon>Lophotrochozoa</taxon>
        <taxon>Mollusca</taxon>
        <taxon>Gastropoda</taxon>
        <taxon>Heterobranchia</taxon>
        <taxon>Euthyneura</taxon>
        <taxon>Panpulmonata</taxon>
        <taxon>Sacoglossa</taxon>
        <taxon>Placobranchoidea</taxon>
        <taxon>Plakobranchidae</taxon>
        <taxon>Elysia</taxon>
    </lineage>
</organism>
<evidence type="ECO:0000313" key="9">
    <source>
        <dbReference type="EMBL" id="GFR59532.1"/>
    </source>
</evidence>
<accession>A0AAV4EEV0</accession>
<dbReference type="InterPro" id="IPR036249">
    <property type="entry name" value="Thioredoxin-like_sf"/>
</dbReference>
<dbReference type="InterPro" id="IPR014025">
    <property type="entry name" value="Glutaredoxin_subgr"/>
</dbReference>
<dbReference type="GO" id="GO:0005737">
    <property type="term" value="C:cytoplasm"/>
    <property type="evidence" value="ECO:0007669"/>
    <property type="project" value="TreeGrafter"/>
</dbReference>
<dbReference type="GO" id="GO:0034599">
    <property type="term" value="P:cellular response to oxidative stress"/>
    <property type="evidence" value="ECO:0007669"/>
    <property type="project" value="TreeGrafter"/>
</dbReference>
<dbReference type="FunFam" id="3.40.30.10:FF:000026">
    <property type="entry name" value="Glutaredoxin 2"/>
    <property type="match status" value="1"/>
</dbReference>
<evidence type="ECO:0000256" key="4">
    <source>
        <dbReference type="ARBA" id="ARBA00037470"/>
    </source>
</evidence>
<protein>
    <recommendedName>
        <fullName evidence="6">Glutaredoxin-2, mitochondrial</fullName>
    </recommendedName>
</protein>
<dbReference type="PROSITE" id="PS51354">
    <property type="entry name" value="GLUTAREDOXIN_2"/>
    <property type="match status" value="1"/>
</dbReference>
<dbReference type="PANTHER" id="PTHR45694">
    <property type="entry name" value="GLUTAREDOXIN 2"/>
    <property type="match status" value="1"/>
</dbReference>
<feature type="region of interest" description="Disordered" evidence="7">
    <location>
        <begin position="1"/>
        <end position="32"/>
    </location>
</feature>
<comment type="similarity">
    <text evidence="1">Belongs to the glutaredoxin family.</text>
</comment>
<proteinExistence type="inferred from homology"/>
<dbReference type="Gene3D" id="3.40.30.10">
    <property type="entry name" value="Glutaredoxin"/>
    <property type="match status" value="1"/>
</dbReference>
<dbReference type="SUPFAM" id="SSF52833">
    <property type="entry name" value="Thioredoxin-like"/>
    <property type="match status" value="1"/>
</dbReference>
<dbReference type="NCBIfam" id="TIGR02180">
    <property type="entry name" value="GRX_euk"/>
    <property type="match status" value="1"/>
</dbReference>
<dbReference type="Proteomes" id="UP000762676">
    <property type="component" value="Unassembled WGS sequence"/>
</dbReference>
<dbReference type="Pfam" id="PF00462">
    <property type="entry name" value="Glutaredoxin"/>
    <property type="match status" value="1"/>
</dbReference>
<dbReference type="InterPro" id="IPR011899">
    <property type="entry name" value="Glutaredoxin_euk/vir"/>
</dbReference>
<evidence type="ECO:0000256" key="6">
    <source>
        <dbReference type="ARBA" id="ARBA00039819"/>
    </source>
</evidence>
<keyword evidence="10" id="KW-1185">Reference proteome</keyword>
<evidence type="ECO:0000256" key="2">
    <source>
        <dbReference type="ARBA" id="ARBA00023206"/>
    </source>
</evidence>
<dbReference type="PANTHER" id="PTHR45694:SF5">
    <property type="entry name" value="GLUTAREDOXIN 2"/>
    <property type="match status" value="1"/>
</dbReference>
<evidence type="ECO:0000313" key="10">
    <source>
        <dbReference type="Proteomes" id="UP000762676"/>
    </source>
</evidence>
<evidence type="ECO:0000256" key="5">
    <source>
        <dbReference type="ARBA" id="ARBA00038558"/>
    </source>
</evidence>
<evidence type="ECO:0000256" key="7">
    <source>
        <dbReference type="SAM" id="MobiDB-lite"/>
    </source>
</evidence>
<evidence type="ECO:0000256" key="3">
    <source>
        <dbReference type="ARBA" id="ARBA00023284"/>
    </source>
</evidence>
<keyword evidence="3" id="KW-0676">Redox-active center</keyword>
<dbReference type="EMBL" id="BMAT01007188">
    <property type="protein sequence ID" value="GFR59532.1"/>
    <property type="molecule type" value="Genomic_DNA"/>
</dbReference>
<evidence type="ECO:0000259" key="8">
    <source>
        <dbReference type="Pfam" id="PF00462"/>
    </source>
</evidence>
<gene>
    <name evidence="9" type="ORF">ElyMa_003508900</name>
</gene>
<dbReference type="InterPro" id="IPR002109">
    <property type="entry name" value="Glutaredoxin"/>
</dbReference>
<feature type="domain" description="Glutaredoxin" evidence="8">
    <location>
        <begin position="54"/>
        <end position="116"/>
    </location>
</feature>
<feature type="compositionally biased region" description="Polar residues" evidence="7">
    <location>
        <begin position="1"/>
        <end position="16"/>
    </location>
</feature>
<reference evidence="9 10" key="1">
    <citation type="journal article" date="2021" name="Elife">
        <title>Chloroplast acquisition without the gene transfer in kleptoplastic sea slugs, Plakobranchus ocellatus.</title>
        <authorList>
            <person name="Maeda T."/>
            <person name="Takahashi S."/>
            <person name="Yoshida T."/>
            <person name="Shimamura S."/>
            <person name="Takaki Y."/>
            <person name="Nagai Y."/>
            <person name="Toyoda A."/>
            <person name="Suzuki Y."/>
            <person name="Arimoto A."/>
            <person name="Ishii H."/>
            <person name="Satoh N."/>
            <person name="Nishiyama T."/>
            <person name="Hasebe M."/>
            <person name="Maruyama T."/>
            <person name="Minagawa J."/>
            <person name="Obokata J."/>
            <person name="Shigenobu S."/>
        </authorList>
    </citation>
    <scope>NUCLEOTIDE SEQUENCE [LARGE SCALE GENOMIC DNA]</scope>
</reference>